<evidence type="ECO:0000256" key="4">
    <source>
        <dbReference type="ARBA" id="ARBA00022989"/>
    </source>
</evidence>
<gene>
    <name evidence="8" type="ORF">GTW58_04030</name>
</gene>
<evidence type="ECO:0000256" key="6">
    <source>
        <dbReference type="SAM" id="Phobius"/>
    </source>
</evidence>
<evidence type="ECO:0000313" key="9">
    <source>
        <dbReference type="Proteomes" id="UP000521379"/>
    </source>
</evidence>
<keyword evidence="4 6" id="KW-1133">Transmembrane helix</keyword>
<evidence type="ECO:0000256" key="3">
    <source>
        <dbReference type="ARBA" id="ARBA00022692"/>
    </source>
</evidence>
<evidence type="ECO:0000256" key="2">
    <source>
        <dbReference type="ARBA" id="ARBA00009399"/>
    </source>
</evidence>
<evidence type="ECO:0000256" key="5">
    <source>
        <dbReference type="ARBA" id="ARBA00023136"/>
    </source>
</evidence>
<keyword evidence="9" id="KW-1185">Reference proteome</keyword>
<feature type="transmembrane region" description="Helical" evidence="6">
    <location>
        <begin position="85"/>
        <end position="104"/>
    </location>
</feature>
<feature type="domain" description="GtrA/DPMS transmembrane" evidence="7">
    <location>
        <begin position="20"/>
        <end position="150"/>
    </location>
</feature>
<dbReference type="Proteomes" id="UP000521379">
    <property type="component" value="Unassembled WGS sequence"/>
</dbReference>
<dbReference type="PANTHER" id="PTHR38459">
    <property type="entry name" value="PROPHAGE BACTOPRENOL-LINKED GLUCOSE TRANSLOCASE HOMOLOG"/>
    <property type="match status" value="1"/>
</dbReference>
<comment type="caution">
    <text evidence="8">The sequence shown here is derived from an EMBL/GenBank/DDBJ whole genome shotgun (WGS) entry which is preliminary data.</text>
</comment>
<reference evidence="8 9" key="1">
    <citation type="submission" date="2020-02" db="EMBL/GenBank/DDBJ databases">
        <authorList>
            <person name="Sun Q."/>
        </authorList>
    </citation>
    <scope>NUCLEOTIDE SEQUENCE [LARGE SCALE GENOMIC DNA]</scope>
    <source>
        <strain evidence="8 9">YIM 13062</strain>
    </source>
</reference>
<evidence type="ECO:0000256" key="1">
    <source>
        <dbReference type="ARBA" id="ARBA00004141"/>
    </source>
</evidence>
<dbReference type="AlphaFoldDB" id="A0A846TXV0"/>
<dbReference type="GO" id="GO:0000271">
    <property type="term" value="P:polysaccharide biosynthetic process"/>
    <property type="evidence" value="ECO:0007669"/>
    <property type="project" value="InterPro"/>
</dbReference>
<dbReference type="PANTHER" id="PTHR38459:SF1">
    <property type="entry name" value="PROPHAGE BACTOPRENOL-LINKED GLUCOSE TRANSLOCASE HOMOLOG"/>
    <property type="match status" value="1"/>
</dbReference>
<dbReference type="InterPro" id="IPR007267">
    <property type="entry name" value="GtrA_DPMS_TM"/>
</dbReference>
<organism evidence="8 9">
    <name type="scientific">Kocuria subflava</name>
    <dbReference type="NCBI Taxonomy" id="1736139"/>
    <lineage>
        <taxon>Bacteria</taxon>
        <taxon>Bacillati</taxon>
        <taxon>Actinomycetota</taxon>
        <taxon>Actinomycetes</taxon>
        <taxon>Micrococcales</taxon>
        <taxon>Micrococcaceae</taxon>
        <taxon>Kocuria</taxon>
    </lineage>
</organism>
<proteinExistence type="inferred from homology"/>
<comment type="subcellular location">
    <subcellularLocation>
        <location evidence="1">Membrane</location>
        <topology evidence="1">Multi-pass membrane protein</topology>
    </subcellularLocation>
</comment>
<comment type="similarity">
    <text evidence="2">Belongs to the GtrA family.</text>
</comment>
<evidence type="ECO:0000313" key="8">
    <source>
        <dbReference type="EMBL" id="NKE09125.1"/>
    </source>
</evidence>
<keyword evidence="5 6" id="KW-0472">Membrane</keyword>
<dbReference type="EMBL" id="JAAVUN010000005">
    <property type="protein sequence ID" value="NKE09125.1"/>
    <property type="molecule type" value="Genomic_DNA"/>
</dbReference>
<dbReference type="InterPro" id="IPR051401">
    <property type="entry name" value="GtrA_CellWall_Glycosyl"/>
</dbReference>
<evidence type="ECO:0000259" key="7">
    <source>
        <dbReference type="Pfam" id="PF04138"/>
    </source>
</evidence>
<dbReference type="RefSeq" id="WP_119932592.1">
    <property type="nucleotide sequence ID" value="NZ_JAAVUN010000005.1"/>
</dbReference>
<feature type="transmembrane region" description="Helical" evidence="6">
    <location>
        <begin position="21"/>
        <end position="39"/>
    </location>
</feature>
<feature type="transmembrane region" description="Helical" evidence="6">
    <location>
        <begin position="45"/>
        <end position="64"/>
    </location>
</feature>
<accession>A0A846TXV0</accession>
<keyword evidence="3 6" id="KW-0812">Transmembrane</keyword>
<protein>
    <submittedName>
        <fullName evidence="8">GtrA family protein</fullName>
    </submittedName>
</protein>
<name>A0A846TXV0_9MICC</name>
<dbReference type="Pfam" id="PF04138">
    <property type="entry name" value="GtrA_DPMS_TM"/>
    <property type="match status" value="1"/>
</dbReference>
<sequence>MTGWKQNATALREKYSRQMRFLAVGGTCFVLTVVLNFALKWTVLSSNPTTSMIIATTVASIVSYHLNKKWTFSEQGSHNSGLEMFLFAVVCGVGILLNSAPVYISRYVIGLETPAYSLLVQETADFIAGPILGTAIAMIFRWWAMDKFVFPKVRKVVVAEPAGMDEQGRQRYVATVTPLNTAEIRIQKARATAPAAAAVSATESEDAQRISA</sequence>
<feature type="transmembrane region" description="Helical" evidence="6">
    <location>
        <begin position="124"/>
        <end position="144"/>
    </location>
</feature>
<dbReference type="GO" id="GO:0005886">
    <property type="term" value="C:plasma membrane"/>
    <property type="evidence" value="ECO:0007669"/>
    <property type="project" value="TreeGrafter"/>
</dbReference>